<dbReference type="Gene3D" id="1.10.530.10">
    <property type="match status" value="1"/>
</dbReference>
<dbReference type="SMART" id="SM00257">
    <property type="entry name" value="LysM"/>
    <property type="match status" value="1"/>
</dbReference>
<evidence type="ECO:0000313" key="3">
    <source>
        <dbReference type="Proteomes" id="UP000266313"/>
    </source>
</evidence>
<evidence type="ECO:0000313" key="2">
    <source>
        <dbReference type="EMBL" id="BBA36776.1"/>
    </source>
</evidence>
<name>A0A250KZ37_9GAMM</name>
<dbReference type="EMBL" id="AP017928">
    <property type="protein sequence ID" value="BBA36776.1"/>
    <property type="molecule type" value="Genomic_DNA"/>
</dbReference>
<dbReference type="SUPFAM" id="SSF54106">
    <property type="entry name" value="LysM domain"/>
    <property type="match status" value="1"/>
</dbReference>
<evidence type="ECO:0000259" key="1">
    <source>
        <dbReference type="PROSITE" id="PS51782"/>
    </source>
</evidence>
<feature type="domain" description="LysM" evidence="1">
    <location>
        <begin position="484"/>
        <end position="528"/>
    </location>
</feature>
<dbReference type="PROSITE" id="PS51782">
    <property type="entry name" value="LYSM"/>
    <property type="match status" value="1"/>
</dbReference>
<dbReference type="CDD" id="cd00118">
    <property type="entry name" value="LysM"/>
    <property type="match status" value="1"/>
</dbReference>
<dbReference type="InterPro" id="IPR008258">
    <property type="entry name" value="Transglycosylase_SLT_dom_1"/>
</dbReference>
<accession>A0A250KZ37</accession>
<dbReference type="AlphaFoldDB" id="A0A250KZ37"/>
<dbReference type="Gene3D" id="3.10.350.10">
    <property type="entry name" value="LysM domain"/>
    <property type="match status" value="1"/>
</dbReference>
<dbReference type="Proteomes" id="UP000266313">
    <property type="component" value="Chromosome"/>
</dbReference>
<protein>
    <submittedName>
        <fullName evidence="2">Lytic transglycosylase catalytic</fullName>
    </submittedName>
</protein>
<organism evidence="2 3">
    <name type="scientific">Methylocaldum marinum</name>
    <dbReference type="NCBI Taxonomy" id="1432792"/>
    <lineage>
        <taxon>Bacteria</taxon>
        <taxon>Pseudomonadati</taxon>
        <taxon>Pseudomonadota</taxon>
        <taxon>Gammaproteobacteria</taxon>
        <taxon>Methylococcales</taxon>
        <taxon>Methylococcaceae</taxon>
        <taxon>Methylocaldum</taxon>
    </lineage>
</organism>
<dbReference type="InterPro" id="IPR036779">
    <property type="entry name" value="LysM_dom_sf"/>
</dbReference>
<dbReference type="KEGG" id="mmai:sS8_4853"/>
<dbReference type="InterPro" id="IPR023346">
    <property type="entry name" value="Lysozyme-like_dom_sf"/>
</dbReference>
<proteinExistence type="predicted"/>
<dbReference type="InterPro" id="IPR018392">
    <property type="entry name" value="LysM"/>
</dbReference>
<dbReference type="CDD" id="cd16894">
    <property type="entry name" value="MltD-like"/>
    <property type="match status" value="1"/>
</dbReference>
<keyword evidence="3" id="KW-1185">Reference proteome</keyword>
<reference evidence="2 3" key="1">
    <citation type="submission" date="2016-12" db="EMBL/GenBank/DDBJ databases">
        <title>Genome sequencing of Methylocaldum marinum.</title>
        <authorList>
            <person name="Takeuchi M."/>
            <person name="Kamagata Y."/>
            <person name="Hiraoka S."/>
            <person name="Oshima K."/>
            <person name="Hattori M."/>
            <person name="Iwasaki W."/>
        </authorList>
    </citation>
    <scope>NUCLEOTIDE SEQUENCE [LARGE SCALE GENOMIC DNA]</scope>
    <source>
        <strain evidence="2 3">S8</strain>
    </source>
</reference>
<dbReference type="Pfam" id="PF01464">
    <property type="entry name" value="SLT"/>
    <property type="match status" value="1"/>
</dbReference>
<sequence length="533" mass="59497">MVMKQGISNRSWITLGLLAIVFAGSAGSDTVPLARPFPDAMHDQRTSPFVEPLGLHDAVKFWRQVFGNWRLNQFALHDSVHLGVVYDVIRLPDVDGESLTPEHKKSLDWHIRSLQDQLRELESRVRLGVSLNDPQQRLFDLLASRAGENAVFGASQRVRSQRGLRERFLRGLEASGRYDRLFRRIFHEAALPGDLALLPHIESSFVNHAHSSAGAVGMWQFMRATARQCLHLSRTVDERYDPVFAARGAARYLAHAYDVLGDWGLAITSYNHGIAGMARAKAQFGPDLSRIVRYYDGSTFGFASRNFYAEFLAVRSIVQNLSDYFPEGIFVEPPIRRDLGRLTTPLTVSRLATLHRLDRDRLAQLNPAWTAAAIKGRSPLPAGIDVWLPRGTLSRVSDALPYVQPVLLAGDDATADEPLQYAEADRSIMTAGLIDTDERPLKIASRLLVAPAPVPQEDVRTRSKRGKAAVRKVGSKPSAKQKHRVHIVRRGESAYVIAAKYGIKIRKLLTLNAITQKTVLRPGQRLRIPAKSR</sequence>
<gene>
    <name evidence="2" type="ORF">sS8_4853</name>
</gene>
<dbReference type="Pfam" id="PF01476">
    <property type="entry name" value="LysM"/>
    <property type="match status" value="1"/>
</dbReference>
<dbReference type="SUPFAM" id="SSF53955">
    <property type="entry name" value="Lysozyme-like"/>
    <property type="match status" value="1"/>
</dbReference>